<keyword evidence="2" id="KW-1185">Reference proteome</keyword>
<evidence type="ECO:0000313" key="2">
    <source>
        <dbReference type="Proteomes" id="UP000187209"/>
    </source>
</evidence>
<dbReference type="EMBL" id="MPUH01000198">
    <property type="protein sequence ID" value="OMJ86665.1"/>
    <property type="molecule type" value="Genomic_DNA"/>
</dbReference>
<name>A0A1R2CCF3_9CILI</name>
<gene>
    <name evidence="1" type="ORF">SteCoe_11749</name>
</gene>
<proteinExistence type="predicted"/>
<dbReference type="Proteomes" id="UP000187209">
    <property type="component" value="Unassembled WGS sequence"/>
</dbReference>
<reference evidence="1 2" key="1">
    <citation type="submission" date="2016-11" db="EMBL/GenBank/DDBJ databases">
        <title>The macronuclear genome of Stentor coeruleus: a giant cell with tiny introns.</title>
        <authorList>
            <person name="Slabodnick M."/>
            <person name="Ruby J.G."/>
            <person name="Reiff S.B."/>
            <person name="Swart E.C."/>
            <person name="Gosai S."/>
            <person name="Prabakaran S."/>
            <person name="Witkowska E."/>
            <person name="Larue G.E."/>
            <person name="Fisher S."/>
            <person name="Freeman R.M."/>
            <person name="Gunawardena J."/>
            <person name="Chu W."/>
            <person name="Stover N.A."/>
            <person name="Gregory B.D."/>
            <person name="Nowacki M."/>
            <person name="Derisi J."/>
            <person name="Roy S.W."/>
            <person name="Marshall W.F."/>
            <person name="Sood P."/>
        </authorList>
    </citation>
    <scope>NUCLEOTIDE SEQUENCE [LARGE SCALE GENOMIC DNA]</scope>
    <source>
        <strain evidence="1">WM001</strain>
    </source>
</reference>
<organism evidence="1 2">
    <name type="scientific">Stentor coeruleus</name>
    <dbReference type="NCBI Taxonomy" id="5963"/>
    <lineage>
        <taxon>Eukaryota</taxon>
        <taxon>Sar</taxon>
        <taxon>Alveolata</taxon>
        <taxon>Ciliophora</taxon>
        <taxon>Postciliodesmatophora</taxon>
        <taxon>Heterotrichea</taxon>
        <taxon>Heterotrichida</taxon>
        <taxon>Stentoridae</taxon>
        <taxon>Stentor</taxon>
    </lineage>
</organism>
<sequence>MNRVLLNSRFANKEFTEVILPIVTMKSYVKKNPRPENSRYIKDTDIPEYSEMLQTRSLRFFQRKSTANKIRVPQIPLSPLKIKARPVKMNFRPAKTREHKVFKDPFEDERITIKRATPEPKDQYFTIKRGMSIAIVNNEVEPIPYVEEIKQKKMIQLPDSKPMRPIVKIIERANDTKFKLIQEEVVNA</sequence>
<evidence type="ECO:0000313" key="1">
    <source>
        <dbReference type="EMBL" id="OMJ86665.1"/>
    </source>
</evidence>
<comment type="caution">
    <text evidence="1">The sequence shown here is derived from an EMBL/GenBank/DDBJ whole genome shotgun (WGS) entry which is preliminary data.</text>
</comment>
<dbReference type="AlphaFoldDB" id="A0A1R2CCF3"/>
<protein>
    <submittedName>
        <fullName evidence="1">Uncharacterized protein</fullName>
    </submittedName>
</protein>
<accession>A0A1R2CCF3</accession>